<evidence type="ECO:0000256" key="7">
    <source>
        <dbReference type="ARBA" id="ARBA00022958"/>
    </source>
</evidence>
<dbReference type="OrthoDB" id="415590at2759"/>
<keyword evidence="6 9" id="KW-0460">Magnesium</keyword>
<keyword evidence="4 9" id="KW-0418">Kinase</keyword>
<feature type="binding site" evidence="9">
    <location>
        <begin position="264"/>
        <end position="269"/>
    </location>
    <ligand>
        <name>ATP</name>
        <dbReference type="ChEBI" id="CHEBI:30616"/>
    </ligand>
</feature>
<dbReference type="InterPro" id="IPR011611">
    <property type="entry name" value="PfkB_dom"/>
</dbReference>
<dbReference type="EC" id="2.7.1.15" evidence="9"/>
<evidence type="ECO:0000256" key="3">
    <source>
        <dbReference type="ARBA" id="ARBA00022741"/>
    </source>
</evidence>
<keyword evidence="12" id="KW-1185">Reference proteome</keyword>
<comment type="catalytic activity">
    <reaction evidence="9">
        <text>D-ribose + ATP = D-ribose 5-phosphate + ADP + H(+)</text>
        <dbReference type="Rhea" id="RHEA:13697"/>
        <dbReference type="ChEBI" id="CHEBI:15378"/>
        <dbReference type="ChEBI" id="CHEBI:30616"/>
        <dbReference type="ChEBI" id="CHEBI:47013"/>
        <dbReference type="ChEBI" id="CHEBI:78346"/>
        <dbReference type="ChEBI" id="CHEBI:456216"/>
        <dbReference type="EC" id="2.7.1.15"/>
    </reaction>
</comment>
<dbReference type="GO" id="GO:0004747">
    <property type="term" value="F:ribokinase activity"/>
    <property type="evidence" value="ECO:0007669"/>
    <property type="project" value="UniProtKB-UniRule"/>
</dbReference>
<dbReference type="GO" id="GO:0019303">
    <property type="term" value="P:D-ribose catabolic process"/>
    <property type="evidence" value="ECO:0007669"/>
    <property type="project" value="UniProtKB-UniRule"/>
</dbReference>
<keyword evidence="9" id="KW-0963">Cytoplasm</keyword>
<evidence type="ECO:0000256" key="6">
    <source>
        <dbReference type="ARBA" id="ARBA00022842"/>
    </source>
</evidence>
<dbReference type="EMBL" id="JAPMSZ010000001">
    <property type="protein sequence ID" value="KAJ5114435.1"/>
    <property type="molecule type" value="Genomic_DNA"/>
</dbReference>
<comment type="pathway">
    <text evidence="9">Carbohydrate metabolism; D-ribose degradation; D-ribose 5-phosphate from beta-D-ribopyranose: step 2/2.</text>
</comment>
<gene>
    <name evidence="11" type="ORF">NUU61_000194</name>
</gene>
<comment type="caution">
    <text evidence="11">The sequence shown here is derived from an EMBL/GenBank/DDBJ whole genome shotgun (WGS) entry which is preliminary data.</text>
</comment>
<evidence type="ECO:0000313" key="11">
    <source>
        <dbReference type="EMBL" id="KAJ5114435.1"/>
    </source>
</evidence>
<feature type="binding site" evidence="9">
    <location>
        <position position="344"/>
    </location>
    <ligand>
        <name>K(+)</name>
        <dbReference type="ChEBI" id="CHEBI:29103"/>
    </ligand>
</feature>
<dbReference type="CDD" id="cd01174">
    <property type="entry name" value="ribokinase"/>
    <property type="match status" value="1"/>
</dbReference>
<feature type="binding site" evidence="9">
    <location>
        <position position="215"/>
    </location>
    <ligand>
        <name>ATP</name>
        <dbReference type="ChEBI" id="CHEBI:30616"/>
    </ligand>
</feature>
<evidence type="ECO:0000256" key="5">
    <source>
        <dbReference type="ARBA" id="ARBA00022840"/>
    </source>
</evidence>
<dbReference type="GO" id="GO:0005737">
    <property type="term" value="C:cytoplasm"/>
    <property type="evidence" value="ECO:0007669"/>
    <property type="project" value="UniProtKB-SubCell"/>
</dbReference>
<comment type="activity regulation">
    <text evidence="9">Activated by a monovalent cation that binds near, but not in, the active site. The most likely occupant of the site in vivo is potassium. Ion binding induces a conformational change that may alter substrate affinity.</text>
</comment>
<feature type="binding site" evidence="9">
    <location>
        <position position="339"/>
    </location>
    <ligand>
        <name>K(+)</name>
        <dbReference type="ChEBI" id="CHEBI:29103"/>
    </ligand>
</feature>
<dbReference type="PANTHER" id="PTHR10584">
    <property type="entry name" value="SUGAR KINASE"/>
    <property type="match status" value="1"/>
</dbReference>
<evidence type="ECO:0000259" key="10">
    <source>
        <dbReference type="Pfam" id="PF00294"/>
    </source>
</evidence>
<keyword evidence="7 9" id="KW-0630">Potassium</keyword>
<name>A0A9W9KQE6_9EURO</name>
<evidence type="ECO:0000256" key="9">
    <source>
        <dbReference type="HAMAP-Rule" id="MF_03215"/>
    </source>
</evidence>
<dbReference type="AlphaFoldDB" id="A0A9W9KQE6"/>
<comment type="function">
    <text evidence="9">Catalyzes the phosphorylation of ribose at O-5 in a reaction requiring ATP and magnesium. The resulting D-ribose-5-phosphate can then be used either for sythesis of nucleotides, histidine, and tryptophan, or as a component of the pentose phosphate pathway.</text>
</comment>
<keyword evidence="3 9" id="KW-0547">Nucleotide-binding</keyword>
<comment type="caution">
    <text evidence="9">Lacks conserved residue(s) required for the propagation of feature annotation.</text>
</comment>
<keyword evidence="2 9" id="KW-0479">Metal-binding</keyword>
<feature type="binding site" evidence="9">
    <location>
        <position position="294"/>
    </location>
    <ligand>
        <name>K(+)</name>
        <dbReference type="ChEBI" id="CHEBI:29103"/>
    </ligand>
</feature>
<feature type="binding site" evidence="9">
    <location>
        <begin position="297"/>
        <end position="298"/>
    </location>
    <ligand>
        <name>ATP</name>
        <dbReference type="ChEBI" id="CHEBI:30616"/>
    </ligand>
</feature>
<dbReference type="InterPro" id="IPR029056">
    <property type="entry name" value="Ribokinase-like"/>
</dbReference>
<feature type="binding site" evidence="9">
    <location>
        <position position="164"/>
    </location>
    <ligand>
        <name>substrate</name>
    </ligand>
</feature>
<dbReference type="GO" id="GO:0005524">
    <property type="term" value="F:ATP binding"/>
    <property type="evidence" value="ECO:0007669"/>
    <property type="project" value="UniProtKB-UniRule"/>
</dbReference>
<keyword evidence="8 9" id="KW-0119">Carbohydrate metabolism</keyword>
<sequence length="357" mass="37421">MLGKLPDRPAPHVCIIGSLNIDFVTSTPRCPGRGETLTATSLSVSGGGKGGNQAVASGRASFTSHTTQDVTVSMIGTVGADDVYYSSLLQPALQTSGVSTAQIEELSDTQTGSASIIVEDGVGGENRILVVPGANHAGMMCDVARIVAAVKDQQKPEIVVLQGEIQRNTVLGLLEYFNGGVVADHRAHVIFNPAPVFPEGIPLAAVQRTAVLIMNETEAVQMARSLSGLPVAGYDQSTEADDLRPEELAPQFHEVAQVRIVLITLGAKGVYYSTRTGRRGAVHGVKVPKVVDTTAAGDTFVGYFSTAVARFLATGATLDAFDDEIHNAVGKANAAAARCVQRRGAMQSIPFAYEMES</sequence>
<comment type="subunit">
    <text evidence="9">Homodimer.</text>
</comment>
<feature type="binding site" evidence="9">
    <location>
        <position position="333"/>
    </location>
    <ligand>
        <name>ATP</name>
        <dbReference type="ChEBI" id="CHEBI:30616"/>
    </ligand>
</feature>
<feature type="domain" description="Carbohydrate kinase PfkB" evidence="10">
    <location>
        <begin position="12"/>
        <end position="350"/>
    </location>
</feature>
<dbReference type="PRINTS" id="PR00990">
    <property type="entry name" value="RIBOKINASE"/>
</dbReference>
<dbReference type="GO" id="GO:0046872">
    <property type="term" value="F:metal ion binding"/>
    <property type="evidence" value="ECO:0007669"/>
    <property type="project" value="UniProtKB-KW"/>
</dbReference>
<feature type="binding site" evidence="9">
    <location>
        <position position="348"/>
    </location>
    <ligand>
        <name>K(+)</name>
        <dbReference type="ChEBI" id="CHEBI:29103"/>
    </ligand>
</feature>
<dbReference type="Gene3D" id="3.40.1190.20">
    <property type="match status" value="1"/>
</dbReference>
<protein>
    <recommendedName>
        <fullName evidence="9">Ribokinase</fullName>
        <shortName evidence="9">RK</shortName>
        <ecNumber evidence="9">2.7.1.15</ecNumber>
    </recommendedName>
</protein>
<comment type="cofactor">
    <cofactor evidence="9">
        <name>Mg(2+)</name>
        <dbReference type="ChEBI" id="CHEBI:18420"/>
    </cofactor>
    <text evidence="9">Requires a divalent cation, most likely magnesium in vivo, as an electrophilic catalyst to aid phosphoryl group transfer. It is the chelate of the metal and the nucleotide that is the actual substrate.</text>
</comment>
<proteinExistence type="inferred from homology"/>
<dbReference type="Proteomes" id="UP001141434">
    <property type="component" value="Unassembled WGS sequence"/>
</dbReference>
<feature type="binding site" evidence="9">
    <location>
        <position position="342"/>
    </location>
    <ligand>
        <name>K(+)</name>
        <dbReference type="ChEBI" id="CHEBI:29103"/>
    </ligand>
</feature>
<dbReference type="HAMAP" id="MF_01987">
    <property type="entry name" value="Ribokinase"/>
    <property type="match status" value="1"/>
</dbReference>
<dbReference type="InterPro" id="IPR011877">
    <property type="entry name" value="Ribokinase"/>
</dbReference>
<dbReference type="InterPro" id="IPR002139">
    <property type="entry name" value="Ribo/fructo_kinase"/>
</dbReference>
<keyword evidence="1 9" id="KW-0808">Transferase</keyword>
<evidence type="ECO:0000313" key="12">
    <source>
        <dbReference type="Proteomes" id="UP001141434"/>
    </source>
</evidence>
<dbReference type="Pfam" id="PF00294">
    <property type="entry name" value="PfkB"/>
    <property type="match status" value="1"/>
</dbReference>
<feature type="binding site" evidence="9">
    <location>
        <begin position="20"/>
        <end position="22"/>
    </location>
    <ligand>
        <name>substrate</name>
    </ligand>
</feature>
<keyword evidence="5 9" id="KW-0067">ATP-binding</keyword>
<reference evidence="11" key="1">
    <citation type="submission" date="2022-11" db="EMBL/GenBank/DDBJ databases">
        <authorList>
            <person name="Petersen C."/>
        </authorList>
    </citation>
    <scope>NUCLEOTIDE SEQUENCE</scope>
    <source>
        <strain evidence="11">IBT 34128</strain>
    </source>
</reference>
<feature type="binding site" evidence="9">
    <location>
        <position position="292"/>
    </location>
    <ligand>
        <name>K(+)</name>
        <dbReference type="ChEBI" id="CHEBI:29103"/>
    </ligand>
</feature>
<dbReference type="GeneID" id="81389946"/>
<feature type="binding site" evidence="9">
    <location>
        <position position="298"/>
    </location>
    <ligand>
        <name>substrate</name>
    </ligand>
</feature>
<evidence type="ECO:0000256" key="4">
    <source>
        <dbReference type="ARBA" id="ARBA00022777"/>
    </source>
</evidence>
<evidence type="ECO:0000256" key="8">
    <source>
        <dbReference type="ARBA" id="ARBA00023277"/>
    </source>
</evidence>
<feature type="active site" description="Proton acceptor" evidence="9">
    <location>
        <position position="298"/>
    </location>
</feature>
<evidence type="ECO:0000256" key="2">
    <source>
        <dbReference type="ARBA" id="ARBA00022723"/>
    </source>
</evidence>
<comment type="similarity">
    <text evidence="9">Belongs to the carbohydrate kinase PfkB family. Ribokinase subfamily.</text>
</comment>
<dbReference type="PANTHER" id="PTHR10584:SF166">
    <property type="entry name" value="RIBOKINASE"/>
    <property type="match status" value="1"/>
</dbReference>
<comment type="subcellular location">
    <subcellularLocation>
        <location evidence="9">Cytoplasm</location>
    </subcellularLocation>
    <subcellularLocation>
        <location evidence="9">Nucleus</location>
    </subcellularLocation>
</comment>
<evidence type="ECO:0000256" key="1">
    <source>
        <dbReference type="ARBA" id="ARBA00022679"/>
    </source>
</evidence>
<feature type="binding site" evidence="9">
    <location>
        <begin position="48"/>
        <end position="52"/>
    </location>
    <ligand>
        <name>substrate</name>
    </ligand>
</feature>
<dbReference type="GO" id="GO:0005634">
    <property type="term" value="C:nucleus"/>
    <property type="evidence" value="ECO:0007669"/>
    <property type="project" value="UniProtKB-SubCell"/>
</dbReference>
<dbReference type="RefSeq" id="XP_056515628.1">
    <property type="nucleotide sequence ID" value="XM_056650778.1"/>
</dbReference>
<dbReference type="SUPFAM" id="SSF53613">
    <property type="entry name" value="Ribokinase-like"/>
    <property type="match status" value="1"/>
</dbReference>
<keyword evidence="9" id="KW-0539">Nucleus</keyword>
<organism evidence="11 12">
    <name type="scientific">Penicillium alfredii</name>
    <dbReference type="NCBI Taxonomy" id="1506179"/>
    <lineage>
        <taxon>Eukaryota</taxon>
        <taxon>Fungi</taxon>
        <taxon>Dikarya</taxon>
        <taxon>Ascomycota</taxon>
        <taxon>Pezizomycotina</taxon>
        <taxon>Eurotiomycetes</taxon>
        <taxon>Eurotiomycetidae</taxon>
        <taxon>Eurotiales</taxon>
        <taxon>Aspergillaceae</taxon>
        <taxon>Penicillium</taxon>
    </lineage>
</organism>
<accession>A0A9W9KQE6</accession>
<reference evidence="11" key="2">
    <citation type="journal article" date="2023" name="IMA Fungus">
        <title>Comparative genomic study of the Penicillium genus elucidates a diverse pangenome and 15 lateral gene transfer events.</title>
        <authorList>
            <person name="Petersen C."/>
            <person name="Sorensen T."/>
            <person name="Nielsen M.R."/>
            <person name="Sondergaard T.E."/>
            <person name="Sorensen J.L."/>
            <person name="Fitzpatrick D.A."/>
            <person name="Frisvad J.C."/>
            <person name="Nielsen K.L."/>
        </authorList>
    </citation>
    <scope>NUCLEOTIDE SEQUENCE</scope>
    <source>
        <strain evidence="11">IBT 34128</strain>
    </source>
</reference>